<keyword evidence="3" id="KW-1185">Reference proteome</keyword>
<feature type="region of interest" description="Disordered" evidence="1">
    <location>
        <begin position="86"/>
        <end position="239"/>
    </location>
</feature>
<reference evidence="2" key="1">
    <citation type="journal article" date="2023" name="Mol. Phylogenet. Evol.">
        <title>Genome-scale phylogeny and comparative genomics of the fungal order Sordariales.</title>
        <authorList>
            <person name="Hensen N."/>
            <person name="Bonometti L."/>
            <person name="Westerberg I."/>
            <person name="Brannstrom I.O."/>
            <person name="Guillou S."/>
            <person name="Cros-Aarteil S."/>
            <person name="Calhoun S."/>
            <person name="Haridas S."/>
            <person name="Kuo A."/>
            <person name="Mondo S."/>
            <person name="Pangilinan J."/>
            <person name="Riley R."/>
            <person name="LaButti K."/>
            <person name="Andreopoulos B."/>
            <person name="Lipzen A."/>
            <person name="Chen C."/>
            <person name="Yan M."/>
            <person name="Daum C."/>
            <person name="Ng V."/>
            <person name="Clum A."/>
            <person name="Steindorff A."/>
            <person name="Ohm R.A."/>
            <person name="Martin F."/>
            <person name="Silar P."/>
            <person name="Natvig D.O."/>
            <person name="Lalanne C."/>
            <person name="Gautier V."/>
            <person name="Ament-Velasquez S.L."/>
            <person name="Kruys A."/>
            <person name="Hutchinson M.I."/>
            <person name="Powell A.J."/>
            <person name="Barry K."/>
            <person name="Miller A.N."/>
            <person name="Grigoriev I.V."/>
            <person name="Debuchy R."/>
            <person name="Gladieux P."/>
            <person name="Hiltunen Thoren M."/>
            <person name="Johannesson H."/>
        </authorList>
    </citation>
    <scope>NUCLEOTIDE SEQUENCE</scope>
    <source>
        <strain evidence="2">CBS 168.71</strain>
    </source>
</reference>
<feature type="compositionally biased region" description="Gly residues" evidence="1">
    <location>
        <begin position="189"/>
        <end position="217"/>
    </location>
</feature>
<feature type="compositionally biased region" description="Polar residues" evidence="1">
    <location>
        <begin position="140"/>
        <end position="155"/>
    </location>
</feature>
<evidence type="ECO:0000313" key="3">
    <source>
        <dbReference type="Proteomes" id="UP001278766"/>
    </source>
</evidence>
<gene>
    <name evidence="2" type="ORF">B0H64DRAFT_150409</name>
</gene>
<reference evidence="2" key="2">
    <citation type="submission" date="2023-06" db="EMBL/GenBank/DDBJ databases">
        <authorList>
            <consortium name="Lawrence Berkeley National Laboratory"/>
            <person name="Haridas S."/>
            <person name="Hensen N."/>
            <person name="Bonometti L."/>
            <person name="Westerberg I."/>
            <person name="Brannstrom I.O."/>
            <person name="Guillou S."/>
            <person name="Cros-Aarteil S."/>
            <person name="Calhoun S."/>
            <person name="Kuo A."/>
            <person name="Mondo S."/>
            <person name="Pangilinan J."/>
            <person name="Riley R."/>
            <person name="Labutti K."/>
            <person name="Andreopoulos B."/>
            <person name="Lipzen A."/>
            <person name="Chen C."/>
            <person name="Yanf M."/>
            <person name="Daum C."/>
            <person name="Ng V."/>
            <person name="Clum A."/>
            <person name="Steindorff A."/>
            <person name="Ohm R."/>
            <person name="Martin F."/>
            <person name="Silar P."/>
            <person name="Natvig D."/>
            <person name="Lalanne C."/>
            <person name="Gautier V."/>
            <person name="Ament-Velasquez S.L."/>
            <person name="Kruys A."/>
            <person name="Hutchinson M.I."/>
            <person name="Powell A.J."/>
            <person name="Barry K."/>
            <person name="Miller A.N."/>
            <person name="Grigoriev I.V."/>
            <person name="Debuchy R."/>
            <person name="Gladieux P."/>
            <person name="Thoren M.H."/>
            <person name="Johannesson H."/>
        </authorList>
    </citation>
    <scope>NUCLEOTIDE SEQUENCE</scope>
    <source>
        <strain evidence="2">CBS 168.71</strain>
    </source>
</reference>
<dbReference type="AlphaFoldDB" id="A0AAE0LSG0"/>
<accession>A0AAE0LSG0</accession>
<evidence type="ECO:0000313" key="2">
    <source>
        <dbReference type="EMBL" id="KAK3295625.1"/>
    </source>
</evidence>
<dbReference type="GeneID" id="87835369"/>
<protein>
    <submittedName>
        <fullName evidence="2">Uncharacterized protein</fullName>
    </submittedName>
</protein>
<dbReference type="RefSeq" id="XP_062659139.1">
    <property type="nucleotide sequence ID" value="XM_062798421.1"/>
</dbReference>
<dbReference type="Proteomes" id="UP001278766">
    <property type="component" value="Unassembled WGS sequence"/>
</dbReference>
<proteinExistence type="predicted"/>
<organism evidence="2 3">
    <name type="scientific">Chaetomium fimeti</name>
    <dbReference type="NCBI Taxonomy" id="1854472"/>
    <lineage>
        <taxon>Eukaryota</taxon>
        <taxon>Fungi</taxon>
        <taxon>Dikarya</taxon>
        <taxon>Ascomycota</taxon>
        <taxon>Pezizomycotina</taxon>
        <taxon>Sordariomycetes</taxon>
        <taxon>Sordariomycetidae</taxon>
        <taxon>Sordariales</taxon>
        <taxon>Chaetomiaceae</taxon>
        <taxon>Chaetomium</taxon>
    </lineage>
</organism>
<name>A0AAE0LSG0_9PEZI</name>
<evidence type="ECO:0000256" key="1">
    <source>
        <dbReference type="SAM" id="MobiDB-lite"/>
    </source>
</evidence>
<comment type="caution">
    <text evidence="2">The sequence shown here is derived from an EMBL/GenBank/DDBJ whole genome shotgun (WGS) entry which is preliminary data.</text>
</comment>
<dbReference type="EMBL" id="JAUEPN010000004">
    <property type="protein sequence ID" value="KAK3295625.1"/>
    <property type="molecule type" value="Genomic_DNA"/>
</dbReference>
<sequence>MADFAYRPTAPMTNERWLSSRRCGQNLKTVRHERSAWQLTAHPSPIYNNPFYSAKFETGSTPSLSQSVTYTQGAAASTHNLPANFPPVGAPQLRRTPVEPSFSPIPACNPRSAQGPYTSPAPGPVSFKSSWGWDQPPSYPGNNQMPYQSRYSPSDSMDDLGSPSLSDYSLENAMLGSAAPGGKTSGRMNGAGTGTGGMSGGAVGGGGGGGSGGGGNNGAKPRAQRRPSNRDEFDGPHQFLKRPPAEYVAMQERELPRLPTHLLVQEQDSVLNQVNDRLSQCAYDFVAKYQFPIPLTQDMRPVERPQDREWTEWVYLLKRLATKRRIPARVLYNGQIKQFVTILENSLEMRHAAKHQSRPLKDDRNILQLISAGIQVAKIVKDAQAMDYLDRLYVSTEQRIQERVAAAAAASGAMRFR</sequence>